<dbReference type="EMBL" id="CM046118">
    <property type="protein sequence ID" value="KAI8438010.1"/>
    <property type="molecule type" value="Genomic_DNA"/>
</dbReference>
<accession>A0ACC0KNX1</accession>
<organism evidence="1 2">
    <name type="scientific">Choristoneura fumiferana</name>
    <name type="common">Spruce budworm moth</name>
    <name type="synonym">Archips fumiferana</name>
    <dbReference type="NCBI Taxonomy" id="7141"/>
    <lineage>
        <taxon>Eukaryota</taxon>
        <taxon>Metazoa</taxon>
        <taxon>Ecdysozoa</taxon>
        <taxon>Arthropoda</taxon>
        <taxon>Hexapoda</taxon>
        <taxon>Insecta</taxon>
        <taxon>Pterygota</taxon>
        <taxon>Neoptera</taxon>
        <taxon>Endopterygota</taxon>
        <taxon>Lepidoptera</taxon>
        <taxon>Glossata</taxon>
        <taxon>Ditrysia</taxon>
        <taxon>Tortricoidea</taxon>
        <taxon>Tortricidae</taxon>
        <taxon>Tortricinae</taxon>
        <taxon>Choristoneura</taxon>
    </lineage>
</organism>
<evidence type="ECO:0000313" key="2">
    <source>
        <dbReference type="Proteomes" id="UP001064048"/>
    </source>
</evidence>
<gene>
    <name evidence="1" type="ORF">MSG28_010668</name>
</gene>
<sequence>MEDILKDRLSLELEGLQQTGAAVREHRLLGERSLSLDDEFADAITTPVIEKKDLVAPPHPEKKIPLFNYLLDTFQTKFTGSDSKPQTNESTDAIYCQEFYRTLYPECKTSEQYYSYTRFSVPDAPEGGVAQSMLQWYYIQNCLEDELMNDDMEGEVVQKCADELLNKDTALSVACRLRTRGASSPASRAAAGAALYALVLECCAPRLRDNAYLARPPQLARMTLESGDASEEQMELIRSCLAKLSGCGEVERIRACGVGVNGLLFAADPDYRREVVYRLARIRDGLWPVIEGSNHNALISYFSILRSVDDKPSLWGLTAAEHIKLLKKVKSAAPELDYKLLVSQPSAEQFTGHVLAIIRPETVGMRYRQCASYFTKLPKKELLRDIERSHGDLDAIVPCLGRLVLADLRPAALATLLQCLHVEVQTLVTRLTQYHKEGTKLPEDLLETVMQKATECGLPPHKQIGLLALSRRGQLLDSGDLGKVARYTADLLKAEWEEEGYAQELTGLLALSRRGQLLDSGDLGKVARYTVDLLKAEWEEEGYAQELTDDKLLSEEGRREAFGRFLELADTWQRKKALVDVLNCWPAVRDKSENG</sequence>
<dbReference type="Proteomes" id="UP001064048">
    <property type="component" value="Chromosome 18"/>
</dbReference>
<evidence type="ECO:0000313" key="1">
    <source>
        <dbReference type="EMBL" id="KAI8438010.1"/>
    </source>
</evidence>
<name>A0ACC0KNX1_CHOFU</name>
<protein>
    <submittedName>
        <fullName evidence="1">Uncharacterized protein</fullName>
    </submittedName>
</protein>
<reference evidence="1 2" key="1">
    <citation type="journal article" date="2022" name="Genome Biol. Evol.">
        <title>The Spruce Budworm Genome: Reconstructing the Evolutionary History of Antifreeze Proteins.</title>
        <authorList>
            <person name="Beliveau C."/>
            <person name="Gagne P."/>
            <person name="Picq S."/>
            <person name="Vernygora O."/>
            <person name="Keeling C.I."/>
            <person name="Pinkney K."/>
            <person name="Doucet D."/>
            <person name="Wen F."/>
            <person name="Johnston J.S."/>
            <person name="Maaroufi H."/>
            <person name="Boyle B."/>
            <person name="Laroche J."/>
            <person name="Dewar K."/>
            <person name="Juretic N."/>
            <person name="Blackburn G."/>
            <person name="Nisole A."/>
            <person name="Brunet B."/>
            <person name="Brandao M."/>
            <person name="Lumley L."/>
            <person name="Duan J."/>
            <person name="Quan G."/>
            <person name="Lucarotti C.J."/>
            <person name="Roe A.D."/>
            <person name="Sperling F.A.H."/>
            <person name="Levesque R.C."/>
            <person name="Cusson M."/>
        </authorList>
    </citation>
    <scope>NUCLEOTIDE SEQUENCE [LARGE SCALE GENOMIC DNA]</scope>
    <source>
        <strain evidence="1">Glfc:IPQL:Cfum</strain>
    </source>
</reference>
<proteinExistence type="predicted"/>
<keyword evidence="2" id="KW-1185">Reference proteome</keyword>
<comment type="caution">
    <text evidence="1">The sequence shown here is derived from an EMBL/GenBank/DDBJ whole genome shotgun (WGS) entry which is preliminary data.</text>
</comment>